<proteinExistence type="predicted"/>
<dbReference type="Gene3D" id="3.40.50.1240">
    <property type="entry name" value="Phosphoglycerate mutase-like"/>
    <property type="match status" value="1"/>
</dbReference>
<dbReference type="SMART" id="SM00855">
    <property type="entry name" value="PGAM"/>
    <property type="match status" value="1"/>
</dbReference>
<dbReference type="SUPFAM" id="SSF53254">
    <property type="entry name" value="Phosphoglycerate mutase-like"/>
    <property type="match status" value="1"/>
</dbReference>
<comment type="caution">
    <text evidence="1">The sequence shown here is derived from an EMBL/GenBank/DDBJ whole genome shotgun (WGS) entry which is preliminary data.</text>
</comment>
<dbReference type="InterPro" id="IPR029033">
    <property type="entry name" value="His_PPase_superfam"/>
</dbReference>
<dbReference type="EMBL" id="QFRJ01000001">
    <property type="protein sequence ID" value="PWH86841.1"/>
    <property type="molecule type" value="Genomic_DNA"/>
</dbReference>
<organism evidence="1 2">
    <name type="scientific">Brumimicrobium oceani</name>
    <dbReference type="NCBI Taxonomy" id="2100725"/>
    <lineage>
        <taxon>Bacteria</taxon>
        <taxon>Pseudomonadati</taxon>
        <taxon>Bacteroidota</taxon>
        <taxon>Flavobacteriia</taxon>
        <taxon>Flavobacteriales</taxon>
        <taxon>Crocinitomicaceae</taxon>
        <taxon>Brumimicrobium</taxon>
    </lineage>
</organism>
<dbReference type="InterPro" id="IPR013078">
    <property type="entry name" value="His_Pase_superF_clade-1"/>
</dbReference>
<evidence type="ECO:0000313" key="2">
    <source>
        <dbReference type="Proteomes" id="UP000245370"/>
    </source>
</evidence>
<protein>
    <submittedName>
        <fullName evidence="1">Phosphohistidine phosphatase SixA</fullName>
    </submittedName>
</protein>
<evidence type="ECO:0000313" key="1">
    <source>
        <dbReference type="EMBL" id="PWH86841.1"/>
    </source>
</evidence>
<reference evidence="1 2" key="1">
    <citation type="submission" date="2018-05" db="EMBL/GenBank/DDBJ databases">
        <title>Brumimicrobium oceani sp. nov., isolated from coastal sediment.</title>
        <authorList>
            <person name="Kou Y."/>
        </authorList>
    </citation>
    <scope>NUCLEOTIDE SEQUENCE [LARGE SCALE GENOMIC DNA]</scope>
    <source>
        <strain evidence="1 2">C305</strain>
    </source>
</reference>
<dbReference type="Proteomes" id="UP000245370">
    <property type="component" value="Unassembled WGS sequence"/>
</dbReference>
<dbReference type="PANTHER" id="PTHR47623">
    <property type="entry name" value="OS09G0287300 PROTEIN"/>
    <property type="match status" value="1"/>
</dbReference>
<dbReference type="OrthoDB" id="9810154at2"/>
<sequence>MRLYLLRHGDAEKESKAGKDFDRGLTELGRKQVERVKNRLENDYSDREFTVFCSAAQRTRETWQIIAPVVEVEELEFLDDLYLAERTQLLNFIWNVNHPTEDVLIIGHNKGISDLASYLLDERIMLPTSGFLVIDFPNCHELTETSLGCGAKLSKCFPVE</sequence>
<dbReference type="CDD" id="cd07067">
    <property type="entry name" value="HP_PGM_like"/>
    <property type="match status" value="1"/>
</dbReference>
<name>A0A2U2XGK8_9FLAO</name>
<gene>
    <name evidence="1" type="ORF">DIT68_00845</name>
</gene>
<dbReference type="AlphaFoldDB" id="A0A2U2XGK8"/>
<dbReference type="RefSeq" id="WP_109357921.1">
    <property type="nucleotide sequence ID" value="NZ_QFRJ01000001.1"/>
</dbReference>
<accession>A0A2U2XGK8</accession>
<dbReference type="Pfam" id="PF00300">
    <property type="entry name" value="His_Phos_1"/>
    <property type="match status" value="1"/>
</dbReference>
<keyword evidence="2" id="KW-1185">Reference proteome</keyword>
<reference evidence="1 2" key="2">
    <citation type="submission" date="2018-05" db="EMBL/GenBank/DDBJ databases">
        <authorList>
            <person name="Lanie J.A."/>
            <person name="Ng W.-L."/>
            <person name="Kazmierczak K.M."/>
            <person name="Andrzejewski T.M."/>
            <person name="Davidsen T.M."/>
            <person name="Wayne K.J."/>
            <person name="Tettelin H."/>
            <person name="Glass J.I."/>
            <person name="Rusch D."/>
            <person name="Podicherti R."/>
            <person name="Tsui H.-C.T."/>
            <person name="Winkler M.E."/>
        </authorList>
    </citation>
    <scope>NUCLEOTIDE SEQUENCE [LARGE SCALE GENOMIC DNA]</scope>
    <source>
        <strain evidence="1 2">C305</strain>
    </source>
</reference>
<dbReference type="PANTHER" id="PTHR47623:SF1">
    <property type="entry name" value="OS09G0287300 PROTEIN"/>
    <property type="match status" value="1"/>
</dbReference>